<dbReference type="GO" id="GO:0042910">
    <property type="term" value="F:xenobiotic transmembrane transporter activity"/>
    <property type="evidence" value="ECO:0007669"/>
    <property type="project" value="TreeGrafter"/>
</dbReference>
<feature type="transmembrane region" description="Helical" evidence="9">
    <location>
        <begin position="895"/>
        <end position="912"/>
    </location>
</feature>
<dbReference type="PANTHER" id="PTHR32063">
    <property type="match status" value="1"/>
</dbReference>
<dbReference type="Gene3D" id="3.30.70.1320">
    <property type="entry name" value="Multidrug efflux transporter AcrB pore domain like"/>
    <property type="match status" value="1"/>
</dbReference>
<dbReference type="InterPro" id="IPR001036">
    <property type="entry name" value="Acrflvin-R"/>
</dbReference>
<keyword evidence="3 9" id="KW-0813">Transport</keyword>
<dbReference type="RefSeq" id="WP_126303663.1">
    <property type="nucleotide sequence ID" value="NZ_LR134516.1"/>
</dbReference>
<feature type="transmembrane region" description="Helical" evidence="9">
    <location>
        <begin position="932"/>
        <end position="953"/>
    </location>
</feature>
<name>A0A3S5F6D7_9NEIS</name>
<feature type="transmembrane region" description="Helical" evidence="9">
    <location>
        <begin position="364"/>
        <end position="384"/>
    </location>
</feature>
<dbReference type="SUPFAM" id="SSF82714">
    <property type="entry name" value="Multidrug efflux transporter AcrB TolC docking domain, DN and DC subdomains"/>
    <property type="match status" value="2"/>
</dbReference>
<dbReference type="KEGG" id="nani:NCTC12227_00074"/>
<dbReference type="FunFam" id="1.20.1640.10:FF:000001">
    <property type="entry name" value="Efflux pump membrane transporter"/>
    <property type="match status" value="1"/>
</dbReference>
<feature type="transmembrane region" description="Helical" evidence="9">
    <location>
        <begin position="432"/>
        <end position="456"/>
    </location>
</feature>
<protein>
    <recommendedName>
        <fullName evidence="9">Efflux pump membrane transporter</fullName>
    </recommendedName>
</protein>
<evidence type="ECO:0000256" key="3">
    <source>
        <dbReference type="ARBA" id="ARBA00022448"/>
    </source>
</evidence>
<feature type="transmembrane region" description="Helical" evidence="9">
    <location>
        <begin position="870"/>
        <end position="888"/>
    </location>
</feature>
<evidence type="ECO:0000256" key="4">
    <source>
        <dbReference type="ARBA" id="ARBA00022475"/>
    </source>
</evidence>
<keyword evidence="8 9" id="KW-0472">Membrane</keyword>
<dbReference type="OrthoDB" id="9176627at2"/>
<dbReference type="Proteomes" id="UP000268229">
    <property type="component" value="Chromosome"/>
</dbReference>
<feature type="transmembrane region" description="Helical" evidence="9">
    <location>
        <begin position="539"/>
        <end position="556"/>
    </location>
</feature>
<dbReference type="InterPro" id="IPR027463">
    <property type="entry name" value="AcrB_DN_DC_subdom"/>
</dbReference>
<evidence type="ECO:0000313" key="10">
    <source>
        <dbReference type="EMBL" id="VEJ20373.1"/>
    </source>
</evidence>
<dbReference type="NCBIfam" id="NF000282">
    <property type="entry name" value="RND_permease_1"/>
    <property type="match status" value="1"/>
</dbReference>
<evidence type="ECO:0000256" key="2">
    <source>
        <dbReference type="ARBA" id="ARBA00010942"/>
    </source>
</evidence>
<dbReference type="GO" id="GO:0005886">
    <property type="term" value="C:plasma membrane"/>
    <property type="evidence" value="ECO:0007669"/>
    <property type="project" value="UniProtKB-SubCell"/>
</dbReference>
<dbReference type="SUPFAM" id="SSF82693">
    <property type="entry name" value="Multidrug efflux transporter AcrB pore domain, PN1, PN2, PC1 and PC2 subdomains"/>
    <property type="match status" value="3"/>
</dbReference>
<dbReference type="Pfam" id="PF00873">
    <property type="entry name" value="ACR_tran"/>
    <property type="match status" value="1"/>
</dbReference>
<keyword evidence="6 9" id="KW-0812">Transmembrane</keyword>
<feature type="transmembrane region" description="Helical" evidence="9">
    <location>
        <begin position="981"/>
        <end position="1001"/>
    </location>
</feature>
<dbReference type="EMBL" id="LR134516">
    <property type="protein sequence ID" value="VEJ20373.1"/>
    <property type="molecule type" value="Genomic_DNA"/>
</dbReference>
<feature type="transmembrane region" description="Helical" evidence="9">
    <location>
        <begin position="390"/>
        <end position="411"/>
    </location>
</feature>
<feature type="transmembrane region" description="Helical" evidence="9">
    <location>
        <begin position="1013"/>
        <end position="1035"/>
    </location>
</feature>
<keyword evidence="5 9" id="KW-0997">Cell inner membrane</keyword>
<keyword evidence="4" id="KW-1003">Cell membrane</keyword>
<evidence type="ECO:0000256" key="9">
    <source>
        <dbReference type="RuleBase" id="RU364070"/>
    </source>
</evidence>
<dbReference type="PRINTS" id="PR00702">
    <property type="entry name" value="ACRIFLAVINRP"/>
</dbReference>
<organism evidence="10 11">
    <name type="scientific">Neisseria animaloris</name>
    <dbReference type="NCBI Taxonomy" id="326522"/>
    <lineage>
        <taxon>Bacteria</taxon>
        <taxon>Pseudomonadati</taxon>
        <taxon>Pseudomonadota</taxon>
        <taxon>Betaproteobacteria</taxon>
        <taxon>Neisseriales</taxon>
        <taxon>Neisseriaceae</taxon>
        <taxon>Neisseria</taxon>
    </lineage>
</organism>
<dbReference type="AlphaFoldDB" id="A0A3S5F6D7"/>
<comment type="similarity">
    <text evidence="2 9">Belongs to the resistance-nodulation-cell division (RND) (TC 2.A.6) family.</text>
</comment>
<dbReference type="Gene3D" id="1.20.1640.10">
    <property type="entry name" value="Multidrug efflux transporter AcrB transmembrane domain"/>
    <property type="match status" value="2"/>
</dbReference>
<dbReference type="PANTHER" id="PTHR32063:SF13">
    <property type="entry name" value="MULTIDRUG EFFLUX PUMP SUBUNIT ACRB-RELATED"/>
    <property type="match status" value="1"/>
</dbReference>
<dbReference type="InterPro" id="IPR004764">
    <property type="entry name" value="MdtF-like"/>
</dbReference>
<dbReference type="GO" id="GO:0015562">
    <property type="term" value="F:efflux transmembrane transporter activity"/>
    <property type="evidence" value="ECO:0007669"/>
    <property type="project" value="InterPro"/>
</dbReference>
<feature type="transmembrane region" description="Helical" evidence="9">
    <location>
        <begin position="338"/>
        <end position="357"/>
    </location>
</feature>
<comment type="caution">
    <text evidence="9">Lacks conserved residue(s) required for the propagation of feature annotation.</text>
</comment>
<evidence type="ECO:0000313" key="11">
    <source>
        <dbReference type="Proteomes" id="UP000268229"/>
    </source>
</evidence>
<evidence type="ECO:0000256" key="7">
    <source>
        <dbReference type="ARBA" id="ARBA00022989"/>
    </source>
</evidence>
<accession>A0A3S5F6D7</accession>
<dbReference type="NCBIfam" id="TIGR00915">
    <property type="entry name" value="2A0602"/>
    <property type="match status" value="1"/>
</dbReference>
<reference evidence="10 11" key="1">
    <citation type="submission" date="2018-12" db="EMBL/GenBank/DDBJ databases">
        <authorList>
            <consortium name="Pathogen Informatics"/>
        </authorList>
    </citation>
    <scope>NUCLEOTIDE SEQUENCE [LARGE SCALE GENOMIC DNA]</scope>
    <source>
        <strain evidence="10 11">NCTC12227</strain>
    </source>
</reference>
<comment type="subcellular location">
    <subcellularLocation>
        <location evidence="1 9">Cell inner membrane</location>
        <topology evidence="1 9">Multi-pass membrane protein</topology>
    </subcellularLocation>
</comment>
<dbReference type="GO" id="GO:0009636">
    <property type="term" value="P:response to toxic substance"/>
    <property type="evidence" value="ECO:0007669"/>
    <property type="project" value="UniProtKB-ARBA"/>
</dbReference>
<sequence>MAKFFIDRPIFAWVIAIFIIIAGVLGIRNLPVSQYPSVAAPTIRLSAVYPGASAQVMEDSVLSVIERNMYGVEGLDYISTNASSSGGGTITLTFTPETDEDLAQMEVQNKLSEVEAQLPATVKQNGITVSKSRSNFLMVLMLSSKTMSTEDIADYVERNIKPEIQRVNGVGEARLFGSQRAMRVWIDPKKLQNYNLSFADVSAAISAQNAQISAGSLGALPAVQGQTISATVTVQGQMSTPEEFGNIVLRSTTGGANVYLKDVAEIRLGSQDYSTSTRLNGEPSVGMAVMLSNSGNAIETAAAVRDKMTQLERFFPSDMTWSSPYDTSKFVSISIEKVVHTLLEAIVLVFIVMYLFLQNIRYTLIPTIVVPISLLGAFASIWYLGMSINVLTMFAMVLVIGIVVDDAIVVVENVERIMSEEGLPPLEATKKAMSQISGAVIGITAVLISVFVPLAMFSGATGNIYRQFAITMAIAIAFSAFLALSLTPALCGTLLKPIPKGHHAEKKGFFGWFNRKFSDGTHRYESWVARLLRKAARMMVVYVALAAVAGLLFVRIPSSFLPQEDQGTLLMLVQLPSGATKERTDATLAVANKVIMSMPEVENFIGVSGFSFAGSGQNAGFGFITLKDWAKRSAPGSDAASVAGKITGALMGSVKDGFSIVINPPAILELGTSSGFEMYLQDRNNSGHEALLAKRNELIGKMRQNPMFDASNVRASGLEDAPQLKIDINRQAAAAQGIDFSSIRNVLATALGSSYVSDFPNKGRLQRVIVQADAAGRMQPSDILALTVPNSQGVAVPLSTIATVSWEKGIEQSIRFNGYPAMQISGAAASGYSSGEVMAEVQRMVDEMDGYSLEWSGQSREEIKGSSQTTILYTFAIIAVFLALAALYESWSIPLAVILVVPLGFLGVVLGVTGRNLFGGLFGAPPSYLNDVYFQVGLITVIGLSAKNAILIIEFAKDLQAQGKTALEAALAAAHLRFRPIIMTSFAFILGVVPLYIASGASSASQRAIGTTVFWGMLIGTVLSVFLVPLFYVVVRKFFKDTPRQLERAKLHAAEAGMTAEMVDKYVGDAESGAGLSEEEKRALHEDKD</sequence>
<gene>
    <name evidence="10" type="primary">acrB</name>
    <name evidence="10" type="ORF">NCTC12227_00074</name>
</gene>
<proteinExistence type="inferred from homology"/>
<keyword evidence="11" id="KW-1185">Reference proteome</keyword>
<feature type="transmembrane region" description="Helical" evidence="9">
    <location>
        <begin position="468"/>
        <end position="495"/>
    </location>
</feature>
<dbReference type="FunFam" id="3.30.70.1430:FF:000001">
    <property type="entry name" value="Efflux pump membrane transporter"/>
    <property type="match status" value="1"/>
</dbReference>
<dbReference type="Gene3D" id="3.30.2090.10">
    <property type="entry name" value="Multidrug efflux transporter AcrB TolC docking domain, DN and DC subdomains"/>
    <property type="match status" value="2"/>
</dbReference>
<dbReference type="STRING" id="326522.BWD08_00185"/>
<evidence type="ECO:0000256" key="8">
    <source>
        <dbReference type="ARBA" id="ARBA00023136"/>
    </source>
</evidence>
<dbReference type="SUPFAM" id="SSF82866">
    <property type="entry name" value="Multidrug efflux transporter AcrB transmembrane domain"/>
    <property type="match status" value="2"/>
</dbReference>
<evidence type="ECO:0000256" key="1">
    <source>
        <dbReference type="ARBA" id="ARBA00004429"/>
    </source>
</evidence>
<evidence type="ECO:0000256" key="6">
    <source>
        <dbReference type="ARBA" id="ARBA00022692"/>
    </source>
</evidence>
<dbReference type="Gene3D" id="3.30.70.1430">
    <property type="entry name" value="Multidrug efflux transporter AcrB pore domain"/>
    <property type="match status" value="2"/>
</dbReference>
<dbReference type="Gene3D" id="3.30.70.1440">
    <property type="entry name" value="Multidrug efflux transporter AcrB pore domain"/>
    <property type="match status" value="1"/>
</dbReference>
<evidence type="ECO:0000256" key="5">
    <source>
        <dbReference type="ARBA" id="ARBA00022519"/>
    </source>
</evidence>
<keyword evidence="7 9" id="KW-1133">Transmembrane helix</keyword>